<keyword evidence="1 9" id="KW-0436">Ligase</keyword>
<evidence type="ECO:0000256" key="4">
    <source>
        <dbReference type="ARBA" id="ARBA00022842"/>
    </source>
</evidence>
<proteinExistence type="predicted"/>
<dbReference type="RefSeq" id="WP_062065500.1">
    <property type="nucleotide sequence ID" value="NZ_CP013264.1"/>
</dbReference>
<dbReference type="Pfam" id="PF01996">
    <property type="entry name" value="F420_ligase"/>
    <property type="match status" value="1"/>
</dbReference>
<keyword evidence="5" id="KW-0630">Potassium</keyword>
<dbReference type="Gene3D" id="3.30.1330.100">
    <property type="entry name" value="CofE-like"/>
    <property type="match status" value="1"/>
</dbReference>
<keyword evidence="3" id="KW-0547">Nucleotide-binding</keyword>
<dbReference type="GO" id="GO:0005525">
    <property type="term" value="F:GTP binding"/>
    <property type="evidence" value="ECO:0007669"/>
    <property type="project" value="UniProtKB-KW"/>
</dbReference>
<dbReference type="Proteomes" id="UP000056968">
    <property type="component" value="Chromosome"/>
</dbReference>
<keyword evidence="7" id="KW-0464">Manganese</keyword>
<name>A0A0S3F0D9_9SPHN</name>
<dbReference type="AlphaFoldDB" id="A0A0S3F0D9"/>
<accession>A0A0S3F0D9</accession>
<evidence type="ECO:0000256" key="2">
    <source>
        <dbReference type="ARBA" id="ARBA00022723"/>
    </source>
</evidence>
<dbReference type="NCBIfam" id="TIGR01916">
    <property type="entry name" value="F420_cofE"/>
    <property type="match status" value="1"/>
</dbReference>
<dbReference type="SUPFAM" id="SSF144010">
    <property type="entry name" value="CofE-like"/>
    <property type="match status" value="1"/>
</dbReference>
<dbReference type="KEGG" id="sbd:ATN00_13420"/>
<keyword evidence="6" id="KW-0342">GTP-binding</keyword>
<evidence type="ECO:0000256" key="3">
    <source>
        <dbReference type="ARBA" id="ARBA00022741"/>
    </source>
</evidence>
<dbReference type="OrthoDB" id="9788295at2"/>
<dbReference type="GO" id="GO:0052618">
    <property type="term" value="F:coenzyme F420-0:L-glutamate ligase activity"/>
    <property type="evidence" value="ECO:0007669"/>
    <property type="project" value="TreeGrafter"/>
</dbReference>
<evidence type="ECO:0000259" key="8">
    <source>
        <dbReference type="Pfam" id="PF01996"/>
    </source>
</evidence>
<dbReference type="GO" id="GO:0046872">
    <property type="term" value="F:metal ion binding"/>
    <property type="evidence" value="ECO:0007669"/>
    <property type="project" value="UniProtKB-KW"/>
</dbReference>
<organism evidence="9 10">
    <name type="scientific">Sphingobium baderi</name>
    <dbReference type="NCBI Taxonomy" id="1332080"/>
    <lineage>
        <taxon>Bacteria</taxon>
        <taxon>Pseudomonadati</taxon>
        <taxon>Pseudomonadota</taxon>
        <taxon>Alphaproteobacteria</taxon>
        <taxon>Sphingomonadales</taxon>
        <taxon>Sphingomonadaceae</taxon>
        <taxon>Sphingobium</taxon>
    </lineage>
</organism>
<sequence length="258" mass="27121">MTSAASATATLLALGGMPMIGQGDDLSGMILDALERSGEILLDGDIIVLAQKIVSKAEGRAVSLAQVVPSTEARELALRCDKDPRLVELVLSETDKVMRVRKGVLVVRHRLGLVLANAGIDQSNIAQDEDGVALLLPLDPDASCAVIREEIVRRTEKDIAVLIIDSLGRAWRKGTCGIAIGVSGMAGLLDLRGTPDLHGRQLQTSELGLADEVAAAASLVMGQGDEGRPVVLVRGVGRGRSKGSAAELIREPELDLFP</sequence>
<dbReference type="InterPro" id="IPR008225">
    <property type="entry name" value="F420-0_g-glutamyl_ligase"/>
</dbReference>
<dbReference type="PANTHER" id="PTHR47917:SF1">
    <property type="entry name" value="COENZYME F420:L-GLUTAMATE LIGASE"/>
    <property type="match status" value="1"/>
</dbReference>
<feature type="domain" description="Coenzyme F420:L-glutamate ligase-like" evidence="8">
    <location>
        <begin position="17"/>
        <end position="235"/>
    </location>
</feature>
<evidence type="ECO:0000256" key="6">
    <source>
        <dbReference type="ARBA" id="ARBA00023134"/>
    </source>
</evidence>
<dbReference type="PANTHER" id="PTHR47917">
    <property type="match status" value="1"/>
</dbReference>
<protein>
    <submittedName>
        <fullName evidence="9">F420-0--gamma-glutamyl ligase</fullName>
    </submittedName>
</protein>
<reference evidence="9 10" key="1">
    <citation type="submission" date="2015-11" db="EMBL/GenBank/DDBJ databases">
        <title>A Two-component Flavoprotein Monooxygenase System MeaXY Responsible for para-Hydroxylation of 2-Methyl-6-ethylaniline and 2,6-Diethylaniline in Sphingobium baderi DE-13.</title>
        <authorList>
            <person name="Cheng M."/>
            <person name="Meng Q."/>
            <person name="Yang Y."/>
            <person name="Chu C."/>
            <person name="Yan X."/>
            <person name="He J."/>
            <person name="Li S."/>
        </authorList>
    </citation>
    <scope>NUCLEOTIDE SEQUENCE [LARGE SCALE GENOMIC DNA]</scope>
    <source>
        <strain evidence="9 10">DE-13</strain>
    </source>
</reference>
<evidence type="ECO:0000256" key="5">
    <source>
        <dbReference type="ARBA" id="ARBA00022958"/>
    </source>
</evidence>
<keyword evidence="2" id="KW-0479">Metal-binding</keyword>
<dbReference type="InterPro" id="IPR002847">
    <property type="entry name" value="F420-0_gamma-glut_ligase-dom"/>
</dbReference>
<evidence type="ECO:0000313" key="10">
    <source>
        <dbReference type="Proteomes" id="UP000056968"/>
    </source>
</evidence>
<keyword evidence="4" id="KW-0460">Magnesium</keyword>
<dbReference type="EMBL" id="CP013264">
    <property type="protein sequence ID" value="ALR21145.1"/>
    <property type="molecule type" value="Genomic_DNA"/>
</dbReference>
<dbReference type="STRING" id="1332080.ATN00_13420"/>
<dbReference type="Gene3D" id="3.90.1660.10">
    <property type="entry name" value="CofE-like domain"/>
    <property type="match status" value="1"/>
</dbReference>
<evidence type="ECO:0000313" key="9">
    <source>
        <dbReference type="EMBL" id="ALR21145.1"/>
    </source>
</evidence>
<gene>
    <name evidence="9" type="ORF">ATN00_13420</name>
</gene>
<keyword evidence="10" id="KW-1185">Reference proteome</keyword>
<evidence type="ECO:0000256" key="1">
    <source>
        <dbReference type="ARBA" id="ARBA00022598"/>
    </source>
</evidence>
<evidence type="ECO:0000256" key="7">
    <source>
        <dbReference type="ARBA" id="ARBA00023211"/>
    </source>
</evidence>